<reference evidence="2 4" key="1">
    <citation type="journal article" date="2014" name="BMC Genomics">
        <title>Genome sequence of Anopheles sinensis provides insight into genetics basis of mosquito competence for malaria parasites.</title>
        <authorList>
            <person name="Zhou D."/>
            <person name="Zhang D."/>
            <person name="Ding G."/>
            <person name="Shi L."/>
            <person name="Hou Q."/>
            <person name="Ye Y."/>
            <person name="Xu Y."/>
            <person name="Zhou H."/>
            <person name="Xiong C."/>
            <person name="Li S."/>
            <person name="Yu J."/>
            <person name="Hong S."/>
            <person name="Yu X."/>
            <person name="Zou P."/>
            <person name="Chen C."/>
            <person name="Chang X."/>
            <person name="Wang W."/>
            <person name="Lv Y."/>
            <person name="Sun Y."/>
            <person name="Ma L."/>
            <person name="Shen B."/>
            <person name="Zhu C."/>
        </authorList>
    </citation>
    <scope>NUCLEOTIDE SEQUENCE [LARGE SCALE GENOMIC DNA]</scope>
</reference>
<dbReference type="VEuPathDB" id="VectorBase:ASIC014854"/>
<reference evidence="3" key="2">
    <citation type="submission" date="2020-05" db="UniProtKB">
        <authorList>
            <consortium name="EnsemblMetazoa"/>
        </authorList>
    </citation>
    <scope>IDENTIFICATION</scope>
</reference>
<accession>A0A084W9F6</accession>
<feature type="compositionally biased region" description="Basic and acidic residues" evidence="1">
    <location>
        <begin position="8"/>
        <end position="25"/>
    </location>
</feature>
<dbReference type="AlphaFoldDB" id="A0A084W9F6"/>
<dbReference type="Proteomes" id="UP000030765">
    <property type="component" value="Unassembled WGS sequence"/>
</dbReference>
<dbReference type="EMBL" id="ATLV01021743">
    <property type="status" value="NOT_ANNOTATED_CDS"/>
    <property type="molecule type" value="Genomic_DNA"/>
</dbReference>
<keyword evidence="4" id="KW-1185">Reference proteome</keyword>
<feature type="region of interest" description="Disordered" evidence="1">
    <location>
        <begin position="1"/>
        <end position="84"/>
    </location>
</feature>
<proteinExistence type="predicted"/>
<protein>
    <submittedName>
        <fullName evidence="2 3">Uncharacterized protein</fullName>
    </submittedName>
</protein>
<sequence>MDSSEVDGTTHREIEEGSRVEKLGDNRQGAVTQSQKDAKDTEQQRWGGSGGNGCGLRQNEGGTVAKLSPSARKTHRRERSEGLHDAKDVVSVLAPNSNECEDIAYQSYAGFDSC</sequence>
<name>A0A084W9F6_ANOSI</name>
<evidence type="ECO:0000313" key="2">
    <source>
        <dbReference type="EMBL" id="KFB46850.1"/>
    </source>
</evidence>
<evidence type="ECO:0000256" key="1">
    <source>
        <dbReference type="SAM" id="MobiDB-lite"/>
    </source>
</evidence>
<dbReference type="EnsemblMetazoa" id="ASIC014854-RA">
    <property type="protein sequence ID" value="ASIC014854-PA"/>
    <property type="gene ID" value="ASIC014854"/>
</dbReference>
<evidence type="ECO:0000313" key="4">
    <source>
        <dbReference type="Proteomes" id="UP000030765"/>
    </source>
</evidence>
<evidence type="ECO:0000313" key="3">
    <source>
        <dbReference type="EnsemblMetazoa" id="ASIC014854-PA"/>
    </source>
</evidence>
<gene>
    <name evidence="2" type="ORF">ZHAS_00014854</name>
</gene>
<organism evidence="2">
    <name type="scientific">Anopheles sinensis</name>
    <name type="common">Mosquito</name>
    <dbReference type="NCBI Taxonomy" id="74873"/>
    <lineage>
        <taxon>Eukaryota</taxon>
        <taxon>Metazoa</taxon>
        <taxon>Ecdysozoa</taxon>
        <taxon>Arthropoda</taxon>
        <taxon>Hexapoda</taxon>
        <taxon>Insecta</taxon>
        <taxon>Pterygota</taxon>
        <taxon>Neoptera</taxon>
        <taxon>Endopterygota</taxon>
        <taxon>Diptera</taxon>
        <taxon>Nematocera</taxon>
        <taxon>Culicoidea</taxon>
        <taxon>Culicidae</taxon>
        <taxon>Anophelinae</taxon>
        <taxon>Anopheles</taxon>
    </lineage>
</organism>
<dbReference type="EMBL" id="KE525322">
    <property type="protein sequence ID" value="KFB46850.1"/>
    <property type="molecule type" value="Genomic_DNA"/>
</dbReference>